<sequence>MYFLVCAVREEMQKCGLRRCRSSETRSSGPTTAKTRDAAVERGVTENGINDDWSYRAGAVQLKRDREMDPSTSNPAPKQKRRSYEAAFKLKVVSRAEKSNNSIASREFGVDEKQVREWRKMKADLEKLDVV</sequence>
<evidence type="ECO:0000259" key="2">
    <source>
        <dbReference type="Pfam" id="PF09607"/>
    </source>
</evidence>
<dbReference type="Pfam" id="PF09607">
    <property type="entry name" value="BrkDBD"/>
    <property type="match status" value="1"/>
</dbReference>
<evidence type="ECO:0000313" key="3">
    <source>
        <dbReference type="EMBL" id="KAJ1187489.1"/>
    </source>
</evidence>
<feature type="compositionally biased region" description="Basic and acidic residues" evidence="1">
    <location>
        <begin position="34"/>
        <end position="44"/>
    </location>
</feature>
<name>A0AAV7UEH4_PLEWA</name>
<dbReference type="Gene3D" id="1.10.10.60">
    <property type="entry name" value="Homeodomain-like"/>
    <property type="match status" value="1"/>
</dbReference>
<feature type="domain" description="Brinker DNA-binding" evidence="2">
    <location>
        <begin position="81"/>
        <end position="126"/>
    </location>
</feature>
<evidence type="ECO:0000256" key="1">
    <source>
        <dbReference type="SAM" id="MobiDB-lite"/>
    </source>
</evidence>
<organism evidence="3 4">
    <name type="scientific">Pleurodeles waltl</name>
    <name type="common">Iberian ribbed newt</name>
    <dbReference type="NCBI Taxonomy" id="8319"/>
    <lineage>
        <taxon>Eukaryota</taxon>
        <taxon>Metazoa</taxon>
        <taxon>Chordata</taxon>
        <taxon>Craniata</taxon>
        <taxon>Vertebrata</taxon>
        <taxon>Euteleostomi</taxon>
        <taxon>Amphibia</taxon>
        <taxon>Batrachia</taxon>
        <taxon>Caudata</taxon>
        <taxon>Salamandroidea</taxon>
        <taxon>Salamandridae</taxon>
        <taxon>Pleurodelinae</taxon>
        <taxon>Pleurodeles</taxon>
    </lineage>
</organism>
<dbReference type="InterPro" id="IPR010921">
    <property type="entry name" value="Trp_repressor/repl_initiator"/>
</dbReference>
<comment type="caution">
    <text evidence="3">The sequence shown here is derived from an EMBL/GenBank/DDBJ whole genome shotgun (WGS) entry which is preliminary data.</text>
</comment>
<dbReference type="Proteomes" id="UP001066276">
    <property type="component" value="Chromosome 3_1"/>
</dbReference>
<dbReference type="InterPro" id="IPR018586">
    <property type="entry name" value="Brinker_DNA-bd"/>
</dbReference>
<feature type="region of interest" description="Disordered" evidence="1">
    <location>
        <begin position="19"/>
        <end position="83"/>
    </location>
</feature>
<keyword evidence="4" id="KW-1185">Reference proteome</keyword>
<dbReference type="SUPFAM" id="SSF48295">
    <property type="entry name" value="TrpR-like"/>
    <property type="match status" value="1"/>
</dbReference>
<gene>
    <name evidence="3" type="ORF">NDU88_004264</name>
</gene>
<dbReference type="EMBL" id="JANPWB010000005">
    <property type="protein sequence ID" value="KAJ1187489.1"/>
    <property type="molecule type" value="Genomic_DNA"/>
</dbReference>
<accession>A0AAV7UEH4</accession>
<dbReference type="GO" id="GO:0043565">
    <property type="term" value="F:sequence-specific DNA binding"/>
    <property type="evidence" value="ECO:0007669"/>
    <property type="project" value="InterPro"/>
</dbReference>
<protein>
    <recommendedName>
        <fullName evidence="2">Brinker DNA-binding domain-containing protein</fullName>
    </recommendedName>
</protein>
<dbReference type="AlphaFoldDB" id="A0AAV7UEH4"/>
<evidence type="ECO:0000313" key="4">
    <source>
        <dbReference type="Proteomes" id="UP001066276"/>
    </source>
</evidence>
<reference evidence="3" key="1">
    <citation type="journal article" date="2022" name="bioRxiv">
        <title>Sequencing and chromosome-scale assembly of the giantPleurodeles waltlgenome.</title>
        <authorList>
            <person name="Brown T."/>
            <person name="Elewa A."/>
            <person name="Iarovenko S."/>
            <person name="Subramanian E."/>
            <person name="Araus A.J."/>
            <person name="Petzold A."/>
            <person name="Susuki M."/>
            <person name="Suzuki K.-i.T."/>
            <person name="Hayashi T."/>
            <person name="Toyoda A."/>
            <person name="Oliveira C."/>
            <person name="Osipova E."/>
            <person name="Leigh N.D."/>
            <person name="Simon A."/>
            <person name="Yun M.H."/>
        </authorList>
    </citation>
    <scope>NUCLEOTIDE SEQUENCE</scope>
    <source>
        <strain evidence="3">20211129_DDA</strain>
        <tissue evidence="3">Liver</tissue>
    </source>
</reference>
<proteinExistence type="predicted"/>